<dbReference type="STRING" id="268407.PWYN_00435"/>
<dbReference type="EMBL" id="JQCR01000001">
    <property type="protein sequence ID" value="KGE20693.1"/>
    <property type="molecule type" value="Genomic_DNA"/>
</dbReference>
<gene>
    <name evidence="2" type="ORF">PWYN_00435</name>
</gene>
<dbReference type="InterPro" id="IPR007048">
    <property type="entry name" value="IraD/Gp25-like"/>
</dbReference>
<dbReference type="Pfam" id="PF04965">
    <property type="entry name" value="GPW_gp25"/>
    <property type="match status" value="1"/>
</dbReference>
<comment type="caution">
    <text evidence="2">The sequence shown here is derived from an EMBL/GenBank/DDBJ whole genome shotgun (WGS) entry which is preliminary data.</text>
</comment>
<evidence type="ECO:0000313" key="3">
    <source>
        <dbReference type="Proteomes" id="UP000029734"/>
    </source>
</evidence>
<feature type="domain" description="IraD/Gp25-like" evidence="1">
    <location>
        <begin position="15"/>
        <end position="100"/>
    </location>
</feature>
<name>A0A098MF78_9BACL</name>
<dbReference type="AlphaFoldDB" id="A0A098MF78"/>
<accession>A0A098MF78</accession>
<keyword evidence="3" id="KW-1185">Reference proteome</keyword>
<evidence type="ECO:0000259" key="1">
    <source>
        <dbReference type="Pfam" id="PF04965"/>
    </source>
</evidence>
<dbReference type="SUPFAM" id="SSF160719">
    <property type="entry name" value="gpW/gp25-like"/>
    <property type="match status" value="1"/>
</dbReference>
<evidence type="ECO:0000313" key="2">
    <source>
        <dbReference type="EMBL" id="KGE20693.1"/>
    </source>
</evidence>
<reference evidence="2 3" key="1">
    <citation type="submission" date="2014-08" db="EMBL/GenBank/DDBJ databases">
        <authorList>
            <person name="den Bakker H.C."/>
        </authorList>
    </citation>
    <scope>NUCLEOTIDE SEQUENCE [LARGE SCALE GENOMIC DNA]</scope>
    <source>
        <strain evidence="2 3">DSM 18334</strain>
    </source>
</reference>
<reference evidence="2 3" key="2">
    <citation type="submission" date="2014-10" db="EMBL/GenBank/DDBJ databases">
        <title>Comparative genomics of the Paenibacillus odorifer group.</title>
        <authorList>
            <person name="Tsai Y.-C."/>
            <person name="Martin N."/>
            <person name="Korlach J."/>
            <person name="Wiedmann M."/>
        </authorList>
    </citation>
    <scope>NUCLEOTIDE SEQUENCE [LARGE SCALE GENOMIC DNA]</scope>
    <source>
        <strain evidence="2 3">DSM 18334</strain>
    </source>
</reference>
<protein>
    <recommendedName>
        <fullName evidence="1">IraD/Gp25-like domain-containing protein</fullName>
    </recommendedName>
</protein>
<sequence>MTQPSDINFAPATVVEEINQNIRTILSTPIGSCPFARDIGIDYTIVDEPYQIAEARFTGEIYTAISAQEPRALVVGVSFNKTITDAMTGRVAAIVTYTLAEGVE</sequence>
<dbReference type="Gene3D" id="3.10.450.40">
    <property type="match status" value="1"/>
</dbReference>
<proteinExistence type="predicted"/>
<organism evidence="2 3">
    <name type="scientific">Paenibacillus wynnii</name>
    <dbReference type="NCBI Taxonomy" id="268407"/>
    <lineage>
        <taxon>Bacteria</taxon>
        <taxon>Bacillati</taxon>
        <taxon>Bacillota</taxon>
        <taxon>Bacilli</taxon>
        <taxon>Bacillales</taxon>
        <taxon>Paenibacillaceae</taxon>
        <taxon>Paenibacillus</taxon>
    </lineage>
</organism>
<dbReference type="Proteomes" id="UP000029734">
    <property type="component" value="Unassembled WGS sequence"/>
</dbReference>
<dbReference type="eggNOG" id="COG3628">
    <property type="taxonomic scope" value="Bacteria"/>
</dbReference>